<dbReference type="Gene3D" id="3.40.50.12390">
    <property type="match status" value="1"/>
</dbReference>
<dbReference type="Pfam" id="PF03159">
    <property type="entry name" value="XRN_N"/>
    <property type="match status" value="1"/>
</dbReference>
<feature type="region of interest" description="Disordered" evidence="1">
    <location>
        <begin position="388"/>
        <end position="407"/>
    </location>
</feature>
<evidence type="ECO:0000256" key="1">
    <source>
        <dbReference type="SAM" id="MobiDB-lite"/>
    </source>
</evidence>
<dbReference type="AlphaFoldDB" id="A0AAD8Y5C2"/>
<organism evidence="4 5">
    <name type="scientific">Skeletonema marinoi</name>
    <dbReference type="NCBI Taxonomy" id="267567"/>
    <lineage>
        <taxon>Eukaryota</taxon>
        <taxon>Sar</taxon>
        <taxon>Stramenopiles</taxon>
        <taxon>Ochrophyta</taxon>
        <taxon>Bacillariophyta</taxon>
        <taxon>Coscinodiscophyceae</taxon>
        <taxon>Thalassiosirophycidae</taxon>
        <taxon>Thalassiosirales</taxon>
        <taxon>Skeletonemataceae</taxon>
        <taxon>Skeletonema</taxon>
        <taxon>Skeletonema marinoi-dohrnii complex</taxon>
    </lineage>
</organism>
<feature type="domain" description="Xrn1 N-terminal" evidence="3">
    <location>
        <begin position="109"/>
        <end position="359"/>
    </location>
</feature>
<evidence type="ECO:0000259" key="3">
    <source>
        <dbReference type="Pfam" id="PF03159"/>
    </source>
</evidence>
<keyword evidence="2" id="KW-0732">Signal</keyword>
<dbReference type="PANTHER" id="PTHR12341">
    <property type="entry name" value="5'-&gt;3' EXORIBONUCLEASE"/>
    <property type="match status" value="1"/>
</dbReference>
<dbReference type="EMBL" id="JATAAI010000016">
    <property type="protein sequence ID" value="KAK1740001.1"/>
    <property type="molecule type" value="Genomic_DNA"/>
</dbReference>
<feature type="compositionally biased region" description="Low complexity" evidence="1">
    <location>
        <begin position="87"/>
        <end position="107"/>
    </location>
</feature>
<keyword evidence="4" id="KW-0378">Hydrolase</keyword>
<reference evidence="4" key="1">
    <citation type="submission" date="2023-06" db="EMBL/GenBank/DDBJ databases">
        <title>Survivors Of The Sea: Transcriptome response of Skeletonema marinoi to long-term dormancy.</title>
        <authorList>
            <person name="Pinder M.I.M."/>
            <person name="Kourtchenko O."/>
            <person name="Robertson E.K."/>
            <person name="Larsson T."/>
            <person name="Maumus F."/>
            <person name="Osuna-Cruz C.M."/>
            <person name="Vancaester E."/>
            <person name="Stenow R."/>
            <person name="Vandepoele K."/>
            <person name="Ploug H."/>
            <person name="Bruchert V."/>
            <person name="Godhe A."/>
            <person name="Topel M."/>
        </authorList>
    </citation>
    <scope>NUCLEOTIDE SEQUENCE</scope>
    <source>
        <strain evidence="4">R05AC</strain>
    </source>
</reference>
<dbReference type="InterPro" id="IPR027073">
    <property type="entry name" value="5_3_exoribonuclease"/>
</dbReference>
<feature type="region of interest" description="Disordered" evidence="1">
    <location>
        <begin position="840"/>
        <end position="902"/>
    </location>
</feature>
<feature type="chain" id="PRO_5042040941" evidence="2">
    <location>
        <begin position="22"/>
        <end position="902"/>
    </location>
</feature>
<gene>
    <name evidence="4" type="ORF">QTG54_008951</name>
</gene>
<comment type="caution">
    <text evidence="4">The sequence shown here is derived from an EMBL/GenBank/DDBJ whole genome shotgun (WGS) entry which is preliminary data.</text>
</comment>
<feature type="compositionally biased region" description="Basic and acidic residues" evidence="1">
    <location>
        <begin position="849"/>
        <end position="866"/>
    </location>
</feature>
<feature type="signal peptide" evidence="2">
    <location>
        <begin position="1"/>
        <end position="21"/>
    </location>
</feature>
<dbReference type="GO" id="GO:0000956">
    <property type="term" value="P:nuclear-transcribed mRNA catabolic process"/>
    <property type="evidence" value="ECO:0007669"/>
    <property type="project" value="TreeGrafter"/>
</dbReference>
<dbReference type="GO" id="GO:0003723">
    <property type="term" value="F:RNA binding"/>
    <property type="evidence" value="ECO:0007669"/>
    <property type="project" value="TreeGrafter"/>
</dbReference>
<sequence>MLLPSKLPALLFAAALMGIGSEHHHFNFYASSAHVPQAFFVSHSHRSHTKIERCQPLMGIKGFRIQHPSPVRRAPRKQQRGGGAGPKTTSSSSTSNNINRSKSNKSSQQIETQPEVYDHVLIDANQFLHSNLRKAFNRKLKRSKGNAQFDGQNLDEDFIEYSLLLLIQDLNRLTSTVAIPRKSLVIAIDGSPGAAKLEMQRRRRFGLYKKVELQQKLLEVLRERGWTDSHFGFFNNNDKKAKNKHITLLAKHEREKVTMNITPGTAYLDRVTEALLYWAWRSVANPFWPASADPNNSNKRDGRAKIYISPSMVPGEGEVKLLDFMLRGQDGKGKKTIHAGDSVAFVGGDSDLVLMGLVVPPSITQNVHVVLPERITTRHLVGMLEGTAAYGKRPPNGNGKTKAKRKLSKKEIQQVRMDAVLLVILNGNDYLPKLRYSSTFDSFFDVYLSLMKKCLTNHDDKNDGEALKPFLINIDNGDISINVPFAIAFFREMAASHCSVRLPKSGESLPTSSSFQQTELGILNNLVEARFLPGPINFQTVAPEDSMYQSQLDVGLDNVFGDDVEIVRMTIGNFPEDLNTNEIESTLIGESDGHGVISRMIKSKTSHRSYLFEIPHKRGFPNKSTKLRLACLALEEIFGRENLDLLFGSQDDDDDDDDTVGRQLAPAEPVSYLGGLLWTLETYRTGKCIDYGYNYGRKSSPSALELATLLENRGGQKISRFDLIGDSDVAPLSDGMSCLAALPPQAHSILEEPYSWLVEPSSRANFEEMYNSCFSEGVFDSKSFADKCSKQILNLRSERQISKAESAKRRLTASTNSRGRHIQSSSKYWTVLSMSRRPLDHPYAPPDPICDRTPRLKSNKRQEAGSEVKTGIDAIDADNNDNTAEVKGKDEQEQEGSALVSR</sequence>
<name>A0AAD8Y5C2_9STRA</name>
<feature type="region of interest" description="Disordered" evidence="1">
    <location>
        <begin position="62"/>
        <end position="111"/>
    </location>
</feature>
<evidence type="ECO:0000313" key="4">
    <source>
        <dbReference type="EMBL" id="KAK1740001.1"/>
    </source>
</evidence>
<dbReference type="GO" id="GO:0004534">
    <property type="term" value="F:5'-3' RNA exonuclease activity"/>
    <property type="evidence" value="ECO:0007669"/>
    <property type="project" value="TreeGrafter"/>
</dbReference>
<accession>A0AAD8Y5C2</accession>
<keyword evidence="5" id="KW-1185">Reference proteome</keyword>
<evidence type="ECO:0000313" key="5">
    <source>
        <dbReference type="Proteomes" id="UP001224775"/>
    </source>
</evidence>
<evidence type="ECO:0000256" key="2">
    <source>
        <dbReference type="SAM" id="SignalP"/>
    </source>
</evidence>
<protein>
    <submittedName>
        <fullName evidence="4">5'-3' exoribonuclease</fullName>
        <ecNumber evidence="4">3.1.13.-</ecNumber>
    </submittedName>
</protein>
<proteinExistence type="predicted"/>
<dbReference type="EC" id="3.1.13.-" evidence="4"/>
<dbReference type="PANTHER" id="PTHR12341:SF41">
    <property type="entry name" value="5'-3' EXORIBONUCLEASE 2"/>
    <property type="match status" value="1"/>
</dbReference>
<dbReference type="Proteomes" id="UP001224775">
    <property type="component" value="Unassembled WGS sequence"/>
</dbReference>
<dbReference type="InterPro" id="IPR004859">
    <property type="entry name" value="Xrn1_N"/>
</dbReference>
<dbReference type="GO" id="GO:0005634">
    <property type="term" value="C:nucleus"/>
    <property type="evidence" value="ECO:0007669"/>
    <property type="project" value="TreeGrafter"/>
</dbReference>